<evidence type="ECO:0008006" key="6">
    <source>
        <dbReference type="Google" id="ProtNLM"/>
    </source>
</evidence>
<feature type="compositionally biased region" description="Basic and acidic residues" evidence="1">
    <location>
        <begin position="464"/>
        <end position="488"/>
    </location>
</feature>
<evidence type="ECO:0000313" key="2">
    <source>
        <dbReference type="EMBL" id="SIR72103.1"/>
    </source>
</evidence>
<evidence type="ECO:0000313" key="4">
    <source>
        <dbReference type="Proteomes" id="UP000186808"/>
    </source>
</evidence>
<sequence>MQSKRESSNTKSRQTIVPSIWNTITPMDLIKQRMQDVKDGKAPSVIPLWNLPAVGKNSWFPTPMDFIREQMKTSQNGQTITTKWFSSLYTTTATWFVTPMDIVKHNLQAKAVKTPMPVTTPVVSTPVASAPIVPPLGKKGSPLPKWMPEMDQIYQKAWDGLNFSTVALFTSLSIVVLQSPIKTMLVNLTKNGTMIPPYKGGVMGFFNAMYAGTSASISGSVIRTGYVTGAKGGSKPVEEGILRDEAAKEEVKKHSLASFHYVMAMALGDILVTQIPESLSTLRKANILPENFVWKTPHNAMSLITGGFIPRYAAGMINFGALCILEDVIAKNLPFKGDKAHFIGGGVAGALAGGIAYAPTVLKDYLLVQSTVTPDGRLHNANTFKITKELFYCFLGDPKASMKSFGQMALKQVPMRMGLTGVIFALVAGVGETMGAEPLKKVVPEKYQPSPGKSRHSMFATKETTPRIEEVVEEQTNEKEQSKSSKLN</sequence>
<dbReference type="AlphaFoldDB" id="A0A377GI20"/>
<dbReference type="Proteomes" id="UP000186808">
    <property type="component" value="Unassembled WGS sequence"/>
</dbReference>
<reference evidence="2 4" key="1">
    <citation type="submission" date="2017-01" db="EMBL/GenBank/DDBJ databases">
        <authorList>
            <person name="Varghese N."/>
            <person name="Submissions S."/>
        </authorList>
    </citation>
    <scope>NUCLEOTIDE SEQUENCE [LARGE SCALE GENOMIC DNA]</scope>
    <source>
        <strain evidence="2 4">ATCC 33342</strain>
    </source>
</reference>
<protein>
    <recommendedName>
        <fullName evidence="6">Periplasmic ligand-binding sensor domain protein</fullName>
    </recommendedName>
</protein>
<keyword evidence="4" id="KW-1185">Reference proteome</keyword>
<evidence type="ECO:0000313" key="3">
    <source>
        <dbReference type="EMBL" id="STO24213.1"/>
    </source>
</evidence>
<dbReference type="STRING" id="464.Lgor_1246"/>
<dbReference type="EMBL" id="FTNL01000021">
    <property type="protein sequence ID" value="SIR72103.1"/>
    <property type="molecule type" value="Genomic_DNA"/>
</dbReference>
<proteinExistence type="predicted"/>
<dbReference type="EMBL" id="UGGV01000001">
    <property type="protein sequence ID" value="STO24213.1"/>
    <property type="molecule type" value="Genomic_DNA"/>
</dbReference>
<dbReference type="RefSeq" id="WP_076547547.1">
    <property type="nucleotide sequence ID" value="NZ_CAAAIX010000020.1"/>
</dbReference>
<evidence type="ECO:0000256" key="1">
    <source>
        <dbReference type="SAM" id="MobiDB-lite"/>
    </source>
</evidence>
<feature type="region of interest" description="Disordered" evidence="1">
    <location>
        <begin position="444"/>
        <end position="488"/>
    </location>
</feature>
<dbReference type="Pfam" id="PF18405">
    <property type="entry name" value="SLC25_like"/>
    <property type="match status" value="1"/>
</dbReference>
<evidence type="ECO:0000313" key="5">
    <source>
        <dbReference type="Proteomes" id="UP000254374"/>
    </source>
</evidence>
<dbReference type="Proteomes" id="UP000254374">
    <property type="component" value="Unassembled WGS sequence"/>
</dbReference>
<accession>A0A377GI20</accession>
<organism evidence="3 5">
    <name type="scientific">Fluoribacter gormanii</name>
    <dbReference type="NCBI Taxonomy" id="464"/>
    <lineage>
        <taxon>Bacteria</taxon>
        <taxon>Pseudomonadati</taxon>
        <taxon>Pseudomonadota</taxon>
        <taxon>Gammaproteobacteria</taxon>
        <taxon>Legionellales</taxon>
        <taxon>Legionellaceae</taxon>
        <taxon>Fluoribacter</taxon>
    </lineage>
</organism>
<reference evidence="3 5" key="2">
    <citation type="submission" date="2018-06" db="EMBL/GenBank/DDBJ databases">
        <authorList>
            <consortium name="Pathogen Informatics"/>
            <person name="Doyle S."/>
        </authorList>
    </citation>
    <scope>NUCLEOTIDE SEQUENCE [LARGE SCALE GENOMIC DNA]</scope>
    <source>
        <strain evidence="3 5">NCTC11401</strain>
    </source>
</reference>
<gene>
    <name evidence="3" type="ORF">NCTC11401_01019</name>
    <name evidence="2" type="ORF">SAMN05421777_12128</name>
</gene>
<dbReference type="InterPro" id="IPR041000">
    <property type="entry name" value="Serine_protease"/>
</dbReference>
<dbReference type="OrthoDB" id="5633477at2"/>
<name>A0A377GI20_9GAMM</name>